<dbReference type="InterPro" id="IPR000073">
    <property type="entry name" value="AB_hydrolase_1"/>
</dbReference>
<keyword evidence="2" id="KW-0964">Secreted</keyword>
<keyword evidence="6" id="KW-0119">Carbohydrate metabolism</keyword>
<dbReference type="GO" id="GO:0016787">
    <property type="term" value="F:hydrolase activity"/>
    <property type="evidence" value="ECO:0007669"/>
    <property type="project" value="UniProtKB-KW"/>
</dbReference>
<evidence type="ECO:0000313" key="10">
    <source>
        <dbReference type="Proteomes" id="UP001254608"/>
    </source>
</evidence>
<comment type="caution">
    <text evidence="9">The sequence shown here is derived from an EMBL/GenBank/DDBJ whole genome shotgun (WGS) entry which is preliminary data.</text>
</comment>
<evidence type="ECO:0000256" key="1">
    <source>
        <dbReference type="ARBA" id="ARBA00004613"/>
    </source>
</evidence>
<keyword evidence="7" id="KW-0624">Polysaccharide degradation</keyword>
<evidence type="ECO:0000259" key="8">
    <source>
        <dbReference type="Pfam" id="PF00561"/>
    </source>
</evidence>
<evidence type="ECO:0000256" key="2">
    <source>
        <dbReference type="ARBA" id="ARBA00022525"/>
    </source>
</evidence>
<keyword evidence="4" id="KW-0732">Signal</keyword>
<dbReference type="Pfam" id="PF00561">
    <property type="entry name" value="Abhydrolase_1"/>
    <property type="match status" value="1"/>
</dbReference>
<keyword evidence="5 9" id="KW-0378">Hydrolase</keyword>
<accession>A0ABU2WI63</accession>
<dbReference type="InterPro" id="IPR029058">
    <property type="entry name" value="AB_hydrolase_fold"/>
</dbReference>
<proteinExistence type="predicted"/>
<dbReference type="RefSeq" id="WP_311364610.1">
    <property type="nucleotide sequence ID" value="NZ_JAVRIC010000008.1"/>
</dbReference>
<evidence type="ECO:0000256" key="7">
    <source>
        <dbReference type="ARBA" id="ARBA00023326"/>
    </source>
</evidence>
<dbReference type="EMBL" id="JAVRIC010000008">
    <property type="protein sequence ID" value="MDT0497218.1"/>
    <property type="molecule type" value="Genomic_DNA"/>
</dbReference>
<dbReference type="PROSITE" id="PS51257">
    <property type="entry name" value="PROKAR_LIPOPROTEIN"/>
    <property type="match status" value="1"/>
</dbReference>
<evidence type="ECO:0000256" key="3">
    <source>
        <dbReference type="ARBA" id="ARBA00022651"/>
    </source>
</evidence>
<evidence type="ECO:0000256" key="5">
    <source>
        <dbReference type="ARBA" id="ARBA00022801"/>
    </source>
</evidence>
<name>A0ABU2WI63_9GAMM</name>
<sequence length="338" mass="36036">MTRTRRPLILLRTSILLLAALGVLGLSGCLAVRVTRAVQQNSALDALPAKGDVDSASERTLYQDGTARSYLVQVPSGPGPFPVVVLLHGGTQTARETWEQTSLPSLAREKGYLMVAPQGVNKHWNDGRGVTLAGDASNADDIAFLNAVIDDVLRRDHGDASAVFMVGVSNGGFMTMYYACQSAQRLRAAASVISNLPSTLAAQCRPSKSLPWLAINGTDDPIIPYGGQAAGKLENGVAQPALLSAEATFDFWADHAGCSESLDTRTVTGSGDTRVETRTREKCTGGNRSVQYVMHGAGHVWPGLAIRMPMIERRLGGTNLTVDSGEIVWDFFASTLNH</sequence>
<dbReference type="PANTHER" id="PTHR38050">
    <property type="match status" value="1"/>
</dbReference>
<dbReference type="PANTHER" id="PTHR38050:SF2">
    <property type="entry name" value="FERULOYL ESTERASE C-RELATED"/>
    <property type="match status" value="1"/>
</dbReference>
<dbReference type="Gene3D" id="3.40.50.1820">
    <property type="entry name" value="alpha/beta hydrolase"/>
    <property type="match status" value="1"/>
</dbReference>
<organism evidence="9 10">
    <name type="scientific">Banduia mediterranea</name>
    <dbReference type="NCBI Taxonomy" id="3075609"/>
    <lineage>
        <taxon>Bacteria</taxon>
        <taxon>Pseudomonadati</taxon>
        <taxon>Pseudomonadota</taxon>
        <taxon>Gammaproteobacteria</taxon>
        <taxon>Nevskiales</taxon>
        <taxon>Algiphilaceae</taxon>
        <taxon>Banduia</taxon>
    </lineage>
</organism>
<dbReference type="Proteomes" id="UP001254608">
    <property type="component" value="Unassembled WGS sequence"/>
</dbReference>
<feature type="domain" description="AB hydrolase-1" evidence="8">
    <location>
        <begin position="82"/>
        <end position="194"/>
    </location>
</feature>
<dbReference type="SUPFAM" id="SSF53474">
    <property type="entry name" value="alpha/beta-Hydrolases"/>
    <property type="match status" value="1"/>
</dbReference>
<reference evidence="9 10" key="1">
    <citation type="submission" date="2023-09" db="EMBL/GenBank/DDBJ databases">
        <authorList>
            <person name="Rey-Velasco X."/>
        </authorList>
    </citation>
    <scope>NUCLEOTIDE SEQUENCE [LARGE SCALE GENOMIC DNA]</scope>
    <source>
        <strain evidence="9 10">W345</strain>
    </source>
</reference>
<keyword evidence="10" id="KW-1185">Reference proteome</keyword>
<dbReference type="InterPro" id="IPR043595">
    <property type="entry name" value="FaeB/C/D"/>
</dbReference>
<protein>
    <submittedName>
        <fullName evidence="9">Alpha/beta fold hydrolase</fullName>
    </submittedName>
</protein>
<evidence type="ECO:0000256" key="4">
    <source>
        <dbReference type="ARBA" id="ARBA00022729"/>
    </source>
</evidence>
<evidence type="ECO:0000313" key="9">
    <source>
        <dbReference type="EMBL" id="MDT0497218.1"/>
    </source>
</evidence>
<comment type="subcellular location">
    <subcellularLocation>
        <location evidence="1">Secreted</location>
    </subcellularLocation>
</comment>
<evidence type="ECO:0000256" key="6">
    <source>
        <dbReference type="ARBA" id="ARBA00023277"/>
    </source>
</evidence>
<gene>
    <name evidence="9" type="ORF">RM530_07550</name>
</gene>
<keyword evidence="3" id="KW-0858">Xylan degradation</keyword>